<organism evidence="5 6">
    <name type="scientific">Microbulbifer okhotskensis</name>
    <dbReference type="NCBI Taxonomy" id="2926617"/>
    <lineage>
        <taxon>Bacteria</taxon>
        <taxon>Pseudomonadati</taxon>
        <taxon>Pseudomonadota</taxon>
        <taxon>Gammaproteobacteria</taxon>
        <taxon>Cellvibrionales</taxon>
        <taxon>Microbulbiferaceae</taxon>
        <taxon>Microbulbifer</taxon>
    </lineage>
</organism>
<dbReference type="Gene3D" id="1.10.1660.10">
    <property type="match status" value="1"/>
</dbReference>
<dbReference type="InterPro" id="IPR000551">
    <property type="entry name" value="MerR-type_HTH_dom"/>
</dbReference>
<dbReference type="PROSITE" id="PS50937">
    <property type="entry name" value="HTH_MERR_2"/>
    <property type="match status" value="1"/>
</dbReference>
<dbReference type="PRINTS" id="PR00040">
    <property type="entry name" value="HTHMERR"/>
</dbReference>
<dbReference type="RefSeq" id="WP_252465362.1">
    <property type="nucleotide sequence ID" value="NZ_JALBWM010000017.1"/>
</dbReference>
<dbReference type="PANTHER" id="PTHR30204:SF94">
    <property type="entry name" value="HEAVY METAL-DEPENDENT TRANSCRIPTIONAL REGULATOR HI_0293-RELATED"/>
    <property type="match status" value="1"/>
</dbReference>
<dbReference type="PROSITE" id="PS00552">
    <property type="entry name" value="HTH_MERR_1"/>
    <property type="match status" value="1"/>
</dbReference>
<sequence length="130" mass="14117">MNISQAAQSSGLSAKALRHYESIGLVVPSRAVNGYRNYSPADVEALCFVSHSRACGFATGEVRALLELRDNPDRRSWETKALVSDKLSRLEEQLQTLLGMRATLQTFADSCAGNESPDCAILEKLSGQKA</sequence>
<evidence type="ECO:0000313" key="6">
    <source>
        <dbReference type="Proteomes" id="UP001139028"/>
    </source>
</evidence>
<dbReference type="EMBL" id="JALBWM010000017">
    <property type="protein sequence ID" value="MCO1333912.1"/>
    <property type="molecule type" value="Genomic_DNA"/>
</dbReference>
<dbReference type="GO" id="GO:0003700">
    <property type="term" value="F:DNA-binding transcription factor activity"/>
    <property type="evidence" value="ECO:0007669"/>
    <property type="project" value="InterPro"/>
</dbReference>
<proteinExistence type="predicted"/>
<protein>
    <submittedName>
        <fullName evidence="5">MerR family transcriptional regulator</fullName>
    </submittedName>
</protein>
<dbReference type="AlphaFoldDB" id="A0A9X2J3W3"/>
<evidence type="ECO:0000259" key="4">
    <source>
        <dbReference type="PROSITE" id="PS50937"/>
    </source>
</evidence>
<evidence type="ECO:0000256" key="2">
    <source>
        <dbReference type="ARBA" id="ARBA00023125"/>
    </source>
</evidence>
<dbReference type="InterPro" id="IPR009061">
    <property type="entry name" value="DNA-bd_dom_put_sf"/>
</dbReference>
<dbReference type="SUPFAM" id="SSF46955">
    <property type="entry name" value="Putative DNA-binding domain"/>
    <property type="match status" value="1"/>
</dbReference>
<dbReference type="SMART" id="SM00422">
    <property type="entry name" value="HTH_MERR"/>
    <property type="match status" value="1"/>
</dbReference>
<keyword evidence="1" id="KW-0805">Transcription regulation</keyword>
<keyword evidence="3" id="KW-0804">Transcription</keyword>
<dbReference type="PANTHER" id="PTHR30204">
    <property type="entry name" value="REDOX-CYCLING DRUG-SENSING TRANSCRIPTIONAL ACTIVATOR SOXR"/>
    <property type="match status" value="1"/>
</dbReference>
<keyword evidence="6" id="KW-1185">Reference proteome</keyword>
<dbReference type="GO" id="GO:0003677">
    <property type="term" value="F:DNA binding"/>
    <property type="evidence" value="ECO:0007669"/>
    <property type="project" value="UniProtKB-KW"/>
</dbReference>
<keyword evidence="2" id="KW-0238">DNA-binding</keyword>
<reference evidence="5" key="1">
    <citation type="journal article" date="2022" name="Arch. Microbiol.">
        <title>Microbulbifer okhotskensis sp. nov., isolated from a deep bottom sediment of the Okhotsk Sea.</title>
        <authorList>
            <person name="Romanenko L."/>
            <person name="Kurilenko V."/>
            <person name="Otstavnykh N."/>
            <person name="Velansky P."/>
            <person name="Isaeva M."/>
            <person name="Mikhailov V."/>
        </authorList>
    </citation>
    <scope>NUCLEOTIDE SEQUENCE</scope>
    <source>
        <strain evidence="5">OS29</strain>
    </source>
</reference>
<dbReference type="Proteomes" id="UP001139028">
    <property type="component" value="Unassembled WGS sequence"/>
</dbReference>
<accession>A0A9X2J3W3</accession>
<evidence type="ECO:0000256" key="1">
    <source>
        <dbReference type="ARBA" id="ARBA00023015"/>
    </source>
</evidence>
<dbReference type="Pfam" id="PF13411">
    <property type="entry name" value="MerR_1"/>
    <property type="match status" value="1"/>
</dbReference>
<evidence type="ECO:0000313" key="5">
    <source>
        <dbReference type="EMBL" id="MCO1333912.1"/>
    </source>
</evidence>
<comment type="caution">
    <text evidence="5">The sequence shown here is derived from an EMBL/GenBank/DDBJ whole genome shotgun (WGS) entry which is preliminary data.</text>
</comment>
<dbReference type="InterPro" id="IPR047057">
    <property type="entry name" value="MerR_fam"/>
</dbReference>
<name>A0A9X2J3W3_9GAMM</name>
<feature type="domain" description="HTH merR-type" evidence="4">
    <location>
        <begin position="1"/>
        <end position="68"/>
    </location>
</feature>
<evidence type="ECO:0000256" key="3">
    <source>
        <dbReference type="ARBA" id="ARBA00023163"/>
    </source>
</evidence>
<gene>
    <name evidence="5" type="ORF">MO867_06115</name>
</gene>